<accession>A0A0A6PAH1</accession>
<dbReference type="AlphaFoldDB" id="A0A0A6PAH1"/>
<dbReference type="EMBL" id="JSZA02000095">
    <property type="protein sequence ID" value="KHD07342.1"/>
    <property type="molecule type" value="Genomic_DNA"/>
</dbReference>
<gene>
    <name evidence="1" type="ORF">PN36_21255</name>
</gene>
<reference evidence="1 2" key="1">
    <citation type="journal article" date="2016" name="Front. Microbiol.">
        <title>Single-Cell (Meta-)Genomics of a Dimorphic Candidatus Thiomargarita nelsonii Reveals Genomic Plasticity.</title>
        <authorList>
            <person name="Flood B.E."/>
            <person name="Fliss P."/>
            <person name="Jones D.S."/>
            <person name="Dick G.J."/>
            <person name="Jain S."/>
            <person name="Kaster A.K."/>
            <person name="Winkel M."/>
            <person name="Mussmann M."/>
            <person name="Bailey J."/>
        </authorList>
    </citation>
    <scope>NUCLEOTIDE SEQUENCE [LARGE SCALE GENOMIC DNA]</scope>
    <source>
        <strain evidence="1">Hydrate Ridge</strain>
    </source>
</reference>
<evidence type="ECO:0000313" key="1">
    <source>
        <dbReference type="EMBL" id="KHD07342.1"/>
    </source>
</evidence>
<proteinExistence type="predicted"/>
<protein>
    <submittedName>
        <fullName evidence="1">Uncharacterized protein</fullName>
    </submittedName>
</protein>
<comment type="caution">
    <text evidence="1">The sequence shown here is derived from an EMBL/GenBank/DDBJ whole genome shotgun (WGS) entry which is preliminary data.</text>
</comment>
<name>A0A0A6PAH1_9GAMM</name>
<evidence type="ECO:0000313" key="2">
    <source>
        <dbReference type="Proteomes" id="UP000030428"/>
    </source>
</evidence>
<sequence>MPLEMDILTEIRDNPVKWRLMFELLSSDITKSLYQEIGLKIADKENFVKQIRESLLAYPKPVEADQLIEIPDNTFAEMTLDRIGKHLGKEVALCLCQWGTGVFKYALVEKATYGYWIALLLHCKWDDNLWNALGLPQDKNAIFKQKFLNTQDGEQFSLSYEEANKEPLSDWDLQMLNDSVNEEDDYNFLDTLELVLGAAAAIIRNQHFWRWAVQTFSEQEINTLHSNAQKLTKVIEQFNFMECLTHPSLLVPHYCHLE</sequence>
<organism evidence="1 2">
    <name type="scientific">Candidatus Thiomargarita nelsonii</name>
    <dbReference type="NCBI Taxonomy" id="1003181"/>
    <lineage>
        <taxon>Bacteria</taxon>
        <taxon>Pseudomonadati</taxon>
        <taxon>Pseudomonadota</taxon>
        <taxon>Gammaproteobacteria</taxon>
        <taxon>Thiotrichales</taxon>
        <taxon>Thiotrichaceae</taxon>
        <taxon>Thiomargarita</taxon>
    </lineage>
</organism>
<dbReference type="Proteomes" id="UP000030428">
    <property type="component" value="Unassembled WGS sequence"/>
</dbReference>
<keyword evidence="2" id="KW-1185">Reference proteome</keyword>